<evidence type="ECO:0000313" key="1">
    <source>
        <dbReference type="EMBL" id="MQN76687.1"/>
    </source>
</evidence>
<gene>
    <name evidence="1" type="ORF">F7D71_02150</name>
</gene>
<evidence type="ECO:0000313" key="2">
    <source>
        <dbReference type="Proteomes" id="UP000423156"/>
    </source>
</evidence>
<dbReference type="RefSeq" id="WP_153091729.1">
    <property type="nucleotide sequence ID" value="NZ_JBALKJ010000003.1"/>
</dbReference>
<name>A0AA90UNX4_9BACT</name>
<proteinExistence type="predicted"/>
<comment type="caution">
    <text evidence="1">The sequence shown here is derived from an EMBL/GenBank/DDBJ whole genome shotgun (WGS) entry which is preliminary data.</text>
</comment>
<sequence length="78" mass="9107">MDIGKLIGGKTSVPSIDFNQVVKSDNLRYWRISNATWEKDKVELHITFEKDGIQSSLDKKFDTIMEAVEYFYNFLKTI</sequence>
<dbReference type="AlphaFoldDB" id="A0AA90UNX4"/>
<dbReference type="EMBL" id="VZBZ01000013">
    <property type="protein sequence ID" value="MQN76687.1"/>
    <property type="molecule type" value="Genomic_DNA"/>
</dbReference>
<protein>
    <submittedName>
        <fullName evidence="1">Uncharacterized protein</fullName>
    </submittedName>
</protein>
<accession>A0AA90UNX4</accession>
<organism evidence="1 2">
    <name type="scientific">Segatella copri</name>
    <dbReference type="NCBI Taxonomy" id="165179"/>
    <lineage>
        <taxon>Bacteria</taxon>
        <taxon>Pseudomonadati</taxon>
        <taxon>Bacteroidota</taxon>
        <taxon>Bacteroidia</taxon>
        <taxon>Bacteroidales</taxon>
        <taxon>Prevotellaceae</taxon>
        <taxon>Segatella</taxon>
    </lineage>
</organism>
<reference evidence="2" key="1">
    <citation type="submission" date="2019-09" db="EMBL/GenBank/DDBJ databases">
        <title>Distinct polysaccharide growth profiles of human intestinal Prevotella copri isolates.</title>
        <authorList>
            <person name="Fehlner-Peach H."/>
            <person name="Magnabosco C."/>
            <person name="Raghavan V."/>
            <person name="Scher J.U."/>
            <person name="Tett A."/>
            <person name="Cox L.M."/>
            <person name="Gottsegen C."/>
            <person name="Watters A."/>
            <person name="Wiltshire- Gordon J.D."/>
            <person name="Segata N."/>
            <person name="Bonneau R."/>
            <person name="Littman D.R."/>
        </authorList>
    </citation>
    <scope>NUCLEOTIDE SEQUENCE [LARGE SCALE GENOMIC DNA]</scope>
    <source>
        <strain evidence="2">BU41712</strain>
    </source>
</reference>
<dbReference type="Proteomes" id="UP000423156">
    <property type="component" value="Unassembled WGS sequence"/>
</dbReference>